<evidence type="ECO:0000313" key="4">
    <source>
        <dbReference type="Proteomes" id="UP001060368"/>
    </source>
</evidence>
<name>A0A9E7PPB9_9EURY</name>
<protein>
    <submittedName>
        <fullName evidence="3">Glutamine amidotransferase family protein</fullName>
    </submittedName>
</protein>
<keyword evidence="3" id="KW-0315">Glutamine amidotransferase</keyword>
<dbReference type="PROSITE" id="PS51278">
    <property type="entry name" value="GATASE_TYPE_2"/>
    <property type="match status" value="1"/>
</dbReference>
<accession>A0A9E7PPB9</accession>
<dbReference type="SUPFAM" id="SSF56235">
    <property type="entry name" value="N-terminal nucleophile aminohydrolases (Ntn hydrolases)"/>
    <property type="match status" value="1"/>
</dbReference>
<dbReference type="PIRSF" id="PIRSF018774">
    <property type="entry name" value="GOGAT_lg_dom1"/>
    <property type="match status" value="1"/>
</dbReference>
<dbReference type="EMBL" id="CP096115">
    <property type="protein sequence ID" value="UUX92391.1"/>
    <property type="molecule type" value="Genomic_DNA"/>
</dbReference>
<reference evidence="3" key="1">
    <citation type="submission" date="2022-04" db="EMBL/GenBank/DDBJ databases">
        <title>Complete genome of Methanoplanus endosymbiosus DSM 3599.</title>
        <authorList>
            <person name="Chen S.-C."/>
            <person name="You Y.-T."/>
            <person name="Zhou Y.-Z."/>
            <person name="Lai M.-C."/>
        </authorList>
    </citation>
    <scope>NUCLEOTIDE SEQUENCE</scope>
    <source>
        <strain evidence="3">DSM 3599</strain>
    </source>
</reference>
<dbReference type="RefSeq" id="WP_257742540.1">
    <property type="nucleotide sequence ID" value="NZ_CP096115.1"/>
</dbReference>
<dbReference type="AlphaFoldDB" id="A0A9E7PPB9"/>
<feature type="active site" description="For GATase activity" evidence="1">
    <location>
        <position position="2"/>
    </location>
</feature>
<feature type="domain" description="Glutamine amidotransferase type-2" evidence="2">
    <location>
        <begin position="2"/>
        <end position="350"/>
    </location>
</feature>
<dbReference type="GeneID" id="74308798"/>
<evidence type="ECO:0000259" key="2">
    <source>
        <dbReference type="PROSITE" id="PS51278"/>
    </source>
</evidence>
<dbReference type="KEGG" id="mend:L6E24_13800"/>
<dbReference type="Gene3D" id="3.60.20.10">
    <property type="entry name" value="Glutamine Phosphoribosylpyrophosphate, subunit 1, domain 1"/>
    <property type="match status" value="1"/>
</dbReference>
<keyword evidence="4" id="KW-1185">Reference proteome</keyword>
<dbReference type="InterPro" id="IPR029055">
    <property type="entry name" value="Ntn_hydrolases_N"/>
</dbReference>
<dbReference type="CDD" id="cd01907">
    <property type="entry name" value="GlxB"/>
    <property type="match status" value="1"/>
</dbReference>
<sequence>MCGIISVIDRSGSSMDGGAIKKALAQMNERGNGEGAGYAVYGAYPDYKEYYALHVFYDNLAESKTAVEAILEKWGHIEHSEEIPTYEQSRLKKTQIPWRYFFRPDASLISGGISGEKDAVIRIINTVNTSVNGALIFSSGKDVGIFKASGWPEEVADFYRIEDYEGYIWLGHNRYPTNTGGWWGGAHPFNLLDCSVVHNGEITSYGTNVRYIESFGYKCTMLTDTEVVAYLLDLLGRKHELPVDLAVKALAPPFWDEIDRMDISKKELYTALRMAYGSALMNGPFAIVVANSDSIMGFTDRIKLRPMVAAEYGDRMYISSEEAAIRTMEPVLDSVWMPTAGEPVIGRLRR</sequence>
<dbReference type="InterPro" id="IPR012375">
    <property type="entry name" value="Glu_synth_lsu_1"/>
</dbReference>
<dbReference type="InterPro" id="IPR017932">
    <property type="entry name" value="GATase_2_dom"/>
</dbReference>
<organism evidence="3 4">
    <name type="scientific">Methanoplanus endosymbiosus</name>
    <dbReference type="NCBI Taxonomy" id="33865"/>
    <lineage>
        <taxon>Archaea</taxon>
        <taxon>Methanobacteriati</taxon>
        <taxon>Methanobacteriota</taxon>
        <taxon>Stenosarchaea group</taxon>
        <taxon>Methanomicrobia</taxon>
        <taxon>Methanomicrobiales</taxon>
        <taxon>Methanomicrobiaceae</taxon>
        <taxon>Methanoplanus</taxon>
    </lineage>
</organism>
<evidence type="ECO:0000256" key="1">
    <source>
        <dbReference type="PIRSR" id="PIRSR018774-1"/>
    </source>
</evidence>
<dbReference type="Pfam" id="PF00310">
    <property type="entry name" value="GATase_2"/>
    <property type="match status" value="1"/>
</dbReference>
<gene>
    <name evidence="3" type="ORF">L6E24_13800</name>
</gene>
<dbReference type="Proteomes" id="UP001060368">
    <property type="component" value="Chromosome"/>
</dbReference>
<evidence type="ECO:0000313" key="3">
    <source>
        <dbReference type="EMBL" id="UUX92391.1"/>
    </source>
</evidence>
<proteinExistence type="predicted"/>